<dbReference type="InterPro" id="IPR002509">
    <property type="entry name" value="NODB_dom"/>
</dbReference>
<comment type="function">
    <text evidence="1">Is involved in generating a small heat-stable compound (Nod), an acylated oligomer of N-acetylglucosamine, that stimulates mitosis in various plant protoplasts.</text>
</comment>
<keyword evidence="8" id="KW-1185">Reference proteome</keyword>
<organism evidence="7 8">
    <name type="scientific">Asticcacaulis aquaticus</name>
    <dbReference type="NCBI Taxonomy" id="2984212"/>
    <lineage>
        <taxon>Bacteria</taxon>
        <taxon>Pseudomonadati</taxon>
        <taxon>Pseudomonadota</taxon>
        <taxon>Alphaproteobacteria</taxon>
        <taxon>Caulobacterales</taxon>
        <taxon>Caulobacteraceae</taxon>
        <taxon>Asticcacaulis</taxon>
    </lineage>
</organism>
<dbReference type="CDD" id="cd10967">
    <property type="entry name" value="CE4_GLA_like_6s"/>
    <property type="match status" value="1"/>
</dbReference>
<evidence type="ECO:0000313" key="8">
    <source>
        <dbReference type="Proteomes" id="UP001214854"/>
    </source>
</evidence>
<dbReference type="PROSITE" id="PS51677">
    <property type="entry name" value="NODB"/>
    <property type="match status" value="1"/>
</dbReference>
<feature type="domain" description="NodB homology" evidence="6">
    <location>
        <begin position="37"/>
        <end position="243"/>
    </location>
</feature>
<evidence type="ECO:0000256" key="1">
    <source>
        <dbReference type="ARBA" id="ARBA00003236"/>
    </source>
</evidence>
<protein>
    <recommendedName>
        <fullName evidence="3">Chitooligosaccharide deacetylase</fullName>
    </recommendedName>
    <alternativeName>
        <fullName evidence="5">Nodulation protein B</fullName>
    </alternativeName>
</protein>
<comment type="caution">
    <text evidence="7">The sequence shown here is derived from an EMBL/GenBank/DDBJ whole genome shotgun (WGS) entry which is preliminary data.</text>
</comment>
<evidence type="ECO:0000256" key="4">
    <source>
        <dbReference type="ARBA" id="ARBA00022729"/>
    </source>
</evidence>
<dbReference type="RefSeq" id="WP_272749180.1">
    <property type="nucleotide sequence ID" value="NZ_JAQQKX010000014.1"/>
</dbReference>
<name>A0ABT5HXY0_9CAUL</name>
<gene>
    <name evidence="7" type="ORF">PQU92_15600</name>
</gene>
<keyword evidence="4" id="KW-0732">Signal</keyword>
<dbReference type="PANTHER" id="PTHR34216">
    <property type="match status" value="1"/>
</dbReference>
<dbReference type="Proteomes" id="UP001214854">
    <property type="component" value="Unassembled WGS sequence"/>
</dbReference>
<comment type="similarity">
    <text evidence="2">Belongs to the polysaccharide deacetylase family.</text>
</comment>
<proteinExistence type="inferred from homology"/>
<dbReference type="InterPro" id="IPR051398">
    <property type="entry name" value="Polysacch_Deacetylase"/>
</dbReference>
<dbReference type="PANTHER" id="PTHR34216:SF11">
    <property type="entry name" value="CHITOOLIGOSACCHARIDE DEACETYLASE"/>
    <property type="match status" value="1"/>
</dbReference>
<dbReference type="InterPro" id="IPR011330">
    <property type="entry name" value="Glyco_hydro/deAcase_b/a-brl"/>
</dbReference>
<evidence type="ECO:0000313" key="7">
    <source>
        <dbReference type="EMBL" id="MDC7684710.1"/>
    </source>
</evidence>
<evidence type="ECO:0000259" key="6">
    <source>
        <dbReference type="PROSITE" id="PS51677"/>
    </source>
</evidence>
<evidence type="ECO:0000256" key="5">
    <source>
        <dbReference type="ARBA" id="ARBA00032976"/>
    </source>
</evidence>
<dbReference type="SUPFAM" id="SSF88713">
    <property type="entry name" value="Glycoside hydrolase/deacetylase"/>
    <property type="match status" value="1"/>
</dbReference>
<accession>A0ABT5HXY0</accession>
<evidence type="ECO:0000256" key="2">
    <source>
        <dbReference type="ARBA" id="ARBA00010973"/>
    </source>
</evidence>
<evidence type="ECO:0000256" key="3">
    <source>
        <dbReference type="ARBA" id="ARBA00020071"/>
    </source>
</evidence>
<sequence>MADDVYSADRSLYGKLRRRASKLLYRKPAKLTGLARPLLTFSFDDAPQSAATAGADIIEKHGFKATYFISAGIMGEDSHFGPYTTPEQVKDLHIRGHEIACHTFTHIDCGQASGADIAASVDQNQKMIQSLGLPASITFAYPYGDVSPQAKAQLSARYASARALHHGLITTGTDLNQAPAVGIEGADGETLALDWMRRAVATPDSWLVLYTHDVRENPSPWGCTPESLDRLARAAVAMGFEVVTYAEGAGRAGG</sequence>
<dbReference type="Gene3D" id="3.20.20.370">
    <property type="entry name" value="Glycoside hydrolase/deacetylase"/>
    <property type="match status" value="1"/>
</dbReference>
<dbReference type="EMBL" id="JAQQKX010000014">
    <property type="protein sequence ID" value="MDC7684710.1"/>
    <property type="molecule type" value="Genomic_DNA"/>
</dbReference>
<reference evidence="7 8" key="1">
    <citation type="submission" date="2023-01" db="EMBL/GenBank/DDBJ databases">
        <title>Novel species of the genus Asticcacaulis isolated from rivers.</title>
        <authorList>
            <person name="Lu H."/>
        </authorList>
    </citation>
    <scope>NUCLEOTIDE SEQUENCE [LARGE SCALE GENOMIC DNA]</scope>
    <source>
        <strain evidence="7 8">BYS171W</strain>
    </source>
</reference>
<dbReference type="Pfam" id="PF01522">
    <property type="entry name" value="Polysacc_deac_1"/>
    <property type="match status" value="1"/>
</dbReference>